<dbReference type="InterPro" id="IPR011009">
    <property type="entry name" value="Kinase-like_dom_sf"/>
</dbReference>
<dbReference type="InterPro" id="IPR051678">
    <property type="entry name" value="AGP_Transferase"/>
</dbReference>
<dbReference type="Gene3D" id="3.30.200.20">
    <property type="entry name" value="Phosphorylase Kinase, domain 1"/>
    <property type="match status" value="1"/>
</dbReference>
<dbReference type="EMBL" id="CAJQUM010000001">
    <property type="protein sequence ID" value="CAG4884774.1"/>
    <property type="molecule type" value="Genomic_DNA"/>
</dbReference>
<accession>A0A916J5T4</accession>
<dbReference type="RefSeq" id="WP_220636586.1">
    <property type="nucleotide sequence ID" value="NZ_CAJQUM010000001.1"/>
</dbReference>
<dbReference type="InterPro" id="IPR041726">
    <property type="entry name" value="ACAD10_11_N"/>
</dbReference>
<dbReference type="CDD" id="cd05154">
    <property type="entry name" value="ACAD10_11_N-like"/>
    <property type="match status" value="1"/>
</dbReference>
<dbReference type="InterPro" id="IPR002575">
    <property type="entry name" value="Aminoglycoside_PTrfase"/>
</dbReference>
<feature type="domain" description="Aminoglycoside phosphotransferase" evidence="1">
    <location>
        <begin position="100"/>
        <end position="306"/>
    </location>
</feature>
<dbReference type="Pfam" id="PF01636">
    <property type="entry name" value="APH"/>
    <property type="match status" value="1"/>
</dbReference>
<organism evidence="2 3">
    <name type="scientific">Georgfuchsia toluolica</name>
    <dbReference type="NCBI Taxonomy" id="424218"/>
    <lineage>
        <taxon>Bacteria</taxon>
        <taxon>Pseudomonadati</taxon>
        <taxon>Pseudomonadota</taxon>
        <taxon>Betaproteobacteria</taxon>
        <taxon>Nitrosomonadales</taxon>
        <taxon>Sterolibacteriaceae</taxon>
        <taxon>Georgfuchsia</taxon>
    </lineage>
</organism>
<reference evidence="2" key="1">
    <citation type="submission" date="2021-04" db="EMBL/GenBank/DDBJ databases">
        <authorList>
            <person name="Hornung B."/>
        </authorList>
    </citation>
    <scope>NUCLEOTIDE SEQUENCE</scope>
    <source>
        <strain evidence="2">G5G6</strain>
    </source>
</reference>
<dbReference type="SUPFAM" id="SSF56112">
    <property type="entry name" value="Protein kinase-like (PK-like)"/>
    <property type="match status" value="1"/>
</dbReference>
<dbReference type="PANTHER" id="PTHR21310">
    <property type="entry name" value="AMINOGLYCOSIDE PHOSPHOTRANSFERASE-RELATED-RELATED"/>
    <property type="match status" value="1"/>
</dbReference>
<dbReference type="AlphaFoldDB" id="A0A916J5T4"/>
<dbReference type="Proteomes" id="UP000742786">
    <property type="component" value="Unassembled WGS sequence"/>
</dbReference>
<sequence>MSAYDKSHPTHELIEHLRTRFPCEKEIDRILTRKMQRRAGPPFTSVSLETLVKGTEALIRSEIKREFRITEAKWLSGGASKLQMSFTLNWNQPGVGRTSTPMVLRMEPSESIVETSRLREFQIIKAFESHVPVPPIHWIDAEGNFLPYPAIIYGFVEGVTKPSKAISNVAGLCTNLGPELRPILGPQFVDHLARIHLFDWSTADLSAFDKPAPGTTQAVEWQLNCWDRIWEEDSNEDIPLMRLASAWLRNNMPVVDHVSVIHGDYRTGNFLYTEHDNKISAWLDWELAHLGDRHEDLAWVVNVMFGHLAEDGKTFLVGGLMSESDFCEAYEKASGLSINPKLLTYYRIKNAYQLATLTNATTYRISSSGKTHHDILVAWVMGCSYTVLDELRTQLEEVL</sequence>
<protein>
    <submittedName>
        <fullName evidence="2">Phosphotransferase family protein</fullName>
    </submittedName>
</protein>
<evidence type="ECO:0000313" key="2">
    <source>
        <dbReference type="EMBL" id="CAG4884774.1"/>
    </source>
</evidence>
<proteinExistence type="predicted"/>
<comment type="caution">
    <text evidence="2">The sequence shown here is derived from an EMBL/GenBank/DDBJ whole genome shotgun (WGS) entry which is preliminary data.</text>
</comment>
<dbReference type="Gene3D" id="3.90.1200.10">
    <property type="match status" value="1"/>
</dbReference>
<evidence type="ECO:0000313" key="3">
    <source>
        <dbReference type="Proteomes" id="UP000742786"/>
    </source>
</evidence>
<dbReference type="PANTHER" id="PTHR21310:SF57">
    <property type="entry name" value="BLR2944 PROTEIN"/>
    <property type="match status" value="1"/>
</dbReference>
<evidence type="ECO:0000259" key="1">
    <source>
        <dbReference type="Pfam" id="PF01636"/>
    </source>
</evidence>
<name>A0A916J5T4_9PROT</name>
<gene>
    <name evidence="2" type="ORF">GTOL_12657</name>
</gene>
<keyword evidence="3" id="KW-1185">Reference proteome</keyword>